<feature type="domain" description="TadE-like" evidence="2">
    <location>
        <begin position="8"/>
        <end position="50"/>
    </location>
</feature>
<accession>A0A6V8MW86</accession>
<reference evidence="5" key="1">
    <citation type="submission" date="2020-06" db="EMBL/GenBank/DDBJ databases">
        <title>Draft genomic sequecing of Geomonas sp. Red736.</title>
        <authorList>
            <person name="Itoh H."/>
            <person name="Xu Z.X."/>
            <person name="Ushijima N."/>
            <person name="Masuda Y."/>
            <person name="Shiratori Y."/>
            <person name="Senoo K."/>
        </authorList>
    </citation>
    <scope>NUCLEOTIDE SEQUENCE [LARGE SCALE GENOMIC DNA]</scope>
    <source>
        <strain evidence="5">Red736</strain>
    </source>
</reference>
<reference evidence="4" key="3">
    <citation type="submission" date="2022-04" db="EMBL/GenBank/DDBJ databases">
        <authorList>
            <person name="Liu G."/>
        </authorList>
    </citation>
    <scope>NUCLEOTIDE SEQUENCE</scope>
    <source>
        <strain evidence="4">RG22</strain>
    </source>
</reference>
<dbReference type="Proteomes" id="UP000831485">
    <property type="component" value="Chromosome"/>
</dbReference>
<evidence type="ECO:0000256" key="1">
    <source>
        <dbReference type="SAM" id="Phobius"/>
    </source>
</evidence>
<name>A0A6V8MW86_9BACT</name>
<organism evidence="3 5">
    <name type="scientific">Geomonas paludis</name>
    <dbReference type="NCBI Taxonomy" id="2740185"/>
    <lineage>
        <taxon>Bacteria</taxon>
        <taxon>Pseudomonadati</taxon>
        <taxon>Thermodesulfobacteriota</taxon>
        <taxon>Desulfuromonadia</taxon>
        <taxon>Geobacterales</taxon>
        <taxon>Geobacteraceae</taxon>
        <taxon>Geomonas</taxon>
    </lineage>
</organism>
<feature type="transmembrane region" description="Helical" evidence="1">
    <location>
        <begin position="12"/>
        <end position="31"/>
    </location>
</feature>
<dbReference type="EMBL" id="CP096574">
    <property type="protein sequence ID" value="UPU34468.1"/>
    <property type="molecule type" value="Genomic_DNA"/>
</dbReference>
<reference evidence="3" key="2">
    <citation type="journal article" date="2021" name="Int. J. Syst. Evol. Microbiol.">
        <title>Geomonas silvestris sp. nov., Geomonas paludis sp. nov. and Geomonas limicola sp. nov., isolated from terrestrial environments, and emended description of the genus Geomonas.</title>
        <authorList>
            <person name="Itoh H."/>
            <person name="Xu Z."/>
            <person name="Masuda Y."/>
            <person name="Ushijima N."/>
            <person name="Hayakawa C."/>
            <person name="Shiratori Y."/>
            <person name="Senoo K."/>
        </authorList>
    </citation>
    <scope>NUCLEOTIDE SEQUENCE</scope>
    <source>
        <strain evidence="3">Red736</strain>
    </source>
</reference>
<evidence type="ECO:0000313" key="4">
    <source>
        <dbReference type="EMBL" id="UPU34468.1"/>
    </source>
</evidence>
<proteinExistence type="predicted"/>
<keyword evidence="6" id="KW-1185">Reference proteome</keyword>
<dbReference type="RefSeq" id="WP_183347564.1">
    <property type="nucleotide sequence ID" value="NZ_BLXY01000003.1"/>
</dbReference>
<sequence>MAPRDQNGQALVELAILLPLLLLIVFGITEFGRAMYITNSLTNAAREGARKASVSPNDPTAEPTLAALRSHVAEACPFPIKAAAVTIESTSMPPQHGASTITVTVPYDFTSVIDLIDLNLTLRGQASMFYE</sequence>
<gene>
    <name evidence="3" type="ORF">GMPD_23750</name>
    <name evidence="4" type="ORF">M1B72_13520</name>
</gene>
<dbReference type="EMBL" id="BLXY01000003">
    <property type="protein sequence ID" value="GFO64456.1"/>
    <property type="molecule type" value="Genomic_DNA"/>
</dbReference>
<protein>
    <submittedName>
        <fullName evidence="4">Pilus assembly protein</fullName>
    </submittedName>
</protein>
<keyword evidence="1" id="KW-1133">Transmembrane helix</keyword>
<dbReference type="AlphaFoldDB" id="A0A6V8MW86"/>
<dbReference type="Pfam" id="PF07811">
    <property type="entry name" value="TadE"/>
    <property type="match status" value="1"/>
</dbReference>
<evidence type="ECO:0000313" key="5">
    <source>
        <dbReference type="Proteomes" id="UP000568888"/>
    </source>
</evidence>
<keyword evidence="1" id="KW-0812">Transmembrane</keyword>
<dbReference type="InterPro" id="IPR012495">
    <property type="entry name" value="TadE-like_dom"/>
</dbReference>
<keyword evidence="1" id="KW-0472">Membrane</keyword>
<evidence type="ECO:0000259" key="2">
    <source>
        <dbReference type="Pfam" id="PF07811"/>
    </source>
</evidence>
<dbReference type="Proteomes" id="UP000568888">
    <property type="component" value="Unassembled WGS sequence"/>
</dbReference>
<evidence type="ECO:0000313" key="6">
    <source>
        <dbReference type="Proteomes" id="UP000831485"/>
    </source>
</evidence>
<evidence type="ECO:0000313" key="3">
    <source>
        <dbReference type="EMBL" id="GFO64456.1"/>
    </source>
</evidence>